<evidence type="ECO:0000313" key="2">
    <source>
        <dbReference type="EMBL" id="NDU98778.1"/>
    </source>
</evidence>
<dbReference type="EMBL" id="JAAFZH010000020">
    <property type="protein sequence ID" value="NDU98778.1"/>
    <property type="molecule type" value="Genomic_DNA"/>
</dbReference>
<keyword evidence="1" id="KW-0732">Signal</keyword>
<protein>
    <submittedName>
        <fullName evidence="2">Carboxypeptidase-like regulatory domain-containing protein</fullName>
    </submittedName>
</protein>
<dbReference type="InterPro" id="IPR008969">
    <property type="entry name" value="CarboxyPept-like_regulatory"/>
</dbReference>
<evidence type="ECO:0000256" key="1">
    <source>
        <dbReference type="SAM" id="SignalP"/>
    </source>
</evidence>
<keyword evidence="2" id="KW-0645">Protease</keyword>
<name>A0A6L9LJ76_9BACT</name>
<dbReference type="SUPFAM" id="SSF49464">
    <property type="entry name" value="Carboxypeptidase regulatory domain-like"/>
    <property type="match status" value="1"/>
</dbReference>
<dbReference type="Pfam" id="PF13715">
    <property type="entry name" value="CarbopepD_reg_2"/>
    <property type="match status" value="1"/>
</dbReference>
<dbReference type="AlphaFoldDB" id="A0A6L9LJ76"/>
<accession>A0A6L9LJ76</accession>
<dbReference type="GO" id="GO:0004180">
    <property type="term" value="F:carboxypeptidase activity"/>
    <property type="evidence" value="ECO:0007669"/>
    <property type="project" value="UniProtKB-KW"/>
</dbReference>
<comment type="caution">
    <text evidence="2">The sequence shown here is derived from an EMBL/GenBank/DDBJ whole genome shotgun (WGS) entry which is preliminary data.</text>
</comment>
<feature type="signal peptide" evidence="1">
    <location>
        <begin position="1"/>
        <end position="20"/>
    </location>
</feature>
<keyword evidence="2" id="KW-0378">Hydrolase</keyword>
<dbReference type="Proteomes" id="UP000474175">
    <property type="component" value="Unassembled WGS sequence"/>
</dbReference>
<keyword evidence="2" id="KW-0121">Carboxypeptidase</keyword>
<dbReference type="Gene3D" id="2.60.40.1120">
    <property type="entry name" value="Carboxypeptidase-like, regulatory domain"/>
    <property type="match status" value="1"/>
</dbReference>
<feature type="chain" id="PRO_5026891130" evidence="1">
    <location>
        <begin position="21"/>
        <end position="228"/>
    </location>
</feature>
<keyword evidence="3" id="KW-1185">Reference proteome</keyword>
<reference evidence="2 3" key="1">
    <citation type="submission" date="2020-02" db="EMBL/GenBank/DDBJ databases">
        <title>Draft genome sequence of two Spirosoma agri KCTC 52727 and Spirosoma terrae KCTC 52035.</title>
        <authorList>
            <person name="Rojas J."/>
            <person name="Ambika Manirajan B."/>
            <person name="Suarez C."/>
            <person name="Ratering S."/>
            <person name="Schnell S."/>
        </authorList>
    </citation>
    <scope>NUCLEOTIDE SEQUENCE [LARGE SCALE GENOMIC DNA]</scope>
    <source>
        <strain evidence="2 3">KCTC 52035</strain>
    </source>
</reference>
<gene>
    <name evidence="2" type="ORF">GK108_28090</name>
</gene>
<evidence type="ECO:0000313" key="3">
    <source>
        <dbReference type="Proteomes" id="UP000474175"/>
    </source>
</evidence>
<sequence length="228" mass="25081">MTAKILLFCLFLFVTGSTSAQKRIVGQIVNARTQTGLPFATIRIQHTTTGTTADSMGRFILIVPGLASELTINALGYEPLHIRAADAQLILLSESHQYLNEVTVRSINPAHRIIQQAVINLPRNDPEQLQSFTYEAYHVSTIGSAGSQLTTSTRNKRISRLAARLDTSYLSVNESYSTRQFLAPDLTQEVITASHTSGSKSTLFASLRPLLEPFGVNHTDYNDQTTKS</sequence>
<dbReference type="RefSeq" id="WP_163954909.1">
    <property type="nucleotide sequence ID" value="NZ_JAAFZH010000020.1"/>
</dbReference>
<proteinExistence type="predicted"/>
<organism evidence="2 3">
    <name type="scientific">Spirosoma terrae</name>
    <dbReference type="NCBI Taxonomy" id="1968276"/>
    <lineage>
        <taxon>Bacteria</taxon>
        <taxon>Pseudomonadati</taxon>
        <taxon>Bacteroidota</taxon>
        <taxon>Cytophagia</taxon>
        <taxon>Cytophagales</taxon>
        <taxon>Cytophagaceae</taxon>
        <taxon>Spirosoma</taxon>
    </lineage>
</organism>